<dbReference type="EMBL" id="SWLB01000020">
    <property type="protein sequence ID" value="KAF3325362.1"/>
    <property type="molecule type" value="Genomic_DNA"/>
</dbReference>
<dbReference type="PANTHER" id="PTHR46162:SF2">
    <property type="entry name" value="ANKYRIN REPEAT-CONTAINING PROTEIN-RELATED"/>
    <property type="match status" value="1"/>
</dbReference>
<dbReference type="PROSITE" id="PS50144">
    <property type="entry name" value="MATH"/>
    <property type="match status" value="1"/>
</dbReference>
<gene>
    <name evidence="2" type="ORF">FCM35_KLT10433</name>
</gene>
<reference evidence="2" key="1">
    <citation type="submission" date="2020-01" db="EMBL/GenBank/DDBJ databases">
        <title>Genome sequence of Kobresia littledalei, the first chromosome-level genome in the family Cyperaceae.</title>
        <authorList>
            <person name="Qu G."/>
        </authorList>
    </citation>
    <scope>NUCLEOTIDE SEQUENCE</scope>
    <source>
        <strain evidence="2">C.B.Clarke</strain>
        <tissue evidence="2">Leaf</tissue>
    </source>
</reference>
<evidence type="ECO:0000259" key="1">
    <source>
        <dbReference type="PROSITE" id="PS50144"/>
    </source>
</evidence>
<dbReference type="SUPFAM" id="SSF49599">
    <property type="entry name" value="TRAF domain-like"/>
    <property type="match status" value="2"/>
</dbReference>
<dbReference type="Proteomes" id="UP000623129">
    <property type="component" value="Unassembled WGS sequence"/>
</dbReference>
<dbReference type="InterPro" id="IPR008974">
    <property type="entry name" value="TRAF-like"/>
</dbReference>
<comment type="caution">
    <text evidence="2">The sequence shown here is derived from an EMBL/GenBank/DDBJ whole genome shotgun (WGS) entry which is preliminary data.</text>
</comment>
<proteinExistence type="predicted"/>
<dbReference type="PANTHER" id="PTHR46162">
    <property type="entry name" value="TRAF-LIKE FAMILY PROTEIN"/>
    <property type="match status" value="1"/>
</dbReference>
<dbReference type="Gene3D" id="2.60.210.10">
    <property type="entry name" value="Apoptosis, Tumor Necrosis Factor Receptor Associated Protein 2, Chain A"/>
    <property type="match status" value="2"/>
</dbReference>
<dbReference type="Pfam" id="PF22486">
    <property type="entry name" value="MATH_2"/>
    <property type="match status" value="2"/>
</dbReference>
<organism evidence="2 3">
    <name type="scientific">Carex littledalei</name>
    <dbReference type="NCBI Taxonomy" id="544730"/>
    <lineage>
        <taxon>Eukaryota</taxon>
        <taxon>Viridiplantae</taxon>
        <taxon>Streptophyta</taxon>
        <taxon>Embryophyta</taxon>
        <taxon>Tracheophyta</taxon>
        <taxon>Spermatophyta</taxon>
        <taxon>Magnoliopsida</taxon>
        <taxon>Liliopsida</taxon>
        <taxon>Poales</taxon>
        <taxon>Cyperaceae</taxon>
        <taxon>Cyperoideae</taxon>
        <taxon>Cariceae</taxon>
        <taxon>Carex</taxon>
        <taxon>Carex subgen. Euthyceras</taxon>
    </lineage>
</organism>
<dbReference type="OrthoDB" id="1883087at2759"/>
<dbReference type="CDD" id="cd00121">
    <property type="entry name" value="MATH"/>
    <property type="match status" value="2"/>
</dbReference>
<sequence length="273" mass="30693">MDRKSGDTGSEKHMSLGLAAALVSLSLNYMLETKFKIFIYNQLDGKHIEREVSHTYLQISHRSEVSCMIPLETLKSPSLGFLVDDSIAVGVEFIEFKKVPCTGVERISFISNEKSSGSCSWYIEDFFQLSRPVGYTFQIAGYTWYLPSFELNKKTLELEPESVLCKNYVALYLKLVDESGSHLPTSSDVMVDAVLSIKRQSKGVLANDPLGTGTLDPYQKRIRNNFTRNSKWGYPQLIKLKDFKNPSNGYLVKGTCTIEASICVFGFGNNHSY</sequence>
<evidence type="ECO:0000313" key="2">
    <source>
        <dbReference type="EMBL" id="KAF3325362.1"/>
    </source>
</evidence>
<dbReference type="AlphaFoldDB" id="A0A833V5R9"/>
<accession>A0A833V5R9</accession>
<evidence type="ECO:0000313" key="3">
    <source>
        <dbReference type="Proteomes" id="UP000623129"/>
    </source>
</evidence>
<name>A0A833V5R9_9POAL</name>
<protein>
    <submittedName>
        <fullName evidence="2">MATH domain-containing protein</fullName>
    </submittedName>
</protein>
<feature type="domain" description="MATH" evidence="1">
    <location>
        <begin position="116"/>
        <end position="262"/>
    </location>
</feature>
<keyword evidence="3" id="KW-1185">Reference proteome</keyword>
<dbReference type="InterPro" id="IPR002083">
    <property type="entry name" value="MATH/TRAF_dom"/>
</dbReference>